<dbReference type="InterPro" id="IPR009057">
    <property type="entry name" value="Homeodomain-like_sf"/>
</dbReference>
<name>A0ABZ0XE94_9BACT</name>
<dbReference type="Proteomes" id="UP001326715">
    <property type="component" value="Chromosome"/>
</dbReference>
<accession>A0ABZ0XE94</accession>
<evidence type="ECO:0000256" key="2">
    <source>
        <dbReference type="ARBA" id="ARBA00023125"/>
    </source>
</evidence>
<dbReference type="RefSeq" id="WP_083571826.1">
    <property type="nucleotide sequence ID" value="NZ_CBHWAX010000165.1"/>
</dbReference>
<dbReference type="SMART" id="SM00342">
    <property type="entry name" value="HTH_ARAC"/>
    <property type="match status" value="1"/>
</dbReference>
<dbReference type="SUPFAM" id="SSF46689">
    <property type="entry name" value="Homeodomain-like"/>
    <property type="match status" value="1"/>
</dbReference>
<organism evidence="5 6">
    <name type="scientific">Chitinophaga sancti</name>
    <dbReference type="NCBI Taxonomy" id="1004"/>
    <lineage>
        <taxon>Bacteria</taxon>
        <taxon>Pseudomonadati</taxon>
        <taxon>Bacteroidota</taxon>
        <taxon>Chitinophagia</taxon>
        <taxon>Chitinophagales</taxon>
        <taxon>Chitinophagaceae</taxon>
        <taxon>Chitinophaga</taxon>
    </lineage>
</organism>
<keyword evidence="2" id="KW-0238">DNA-binding</keyword>
<keyword evidence="6" id="KW-1185">Reference proteome</keyword>
<dbReference type="Pfam" id="PF12833">
    <property type="entry name" value="HTH_18"/>
    <property type="match status" value="1"/>
</dbReference>
<dbReference type="EMBL" id="CP140154">
    <property type="protein sequence ID" value="WQG88928.1"/>
    <property type="molecule type" value="Genomic_DNA"/>
</dbReference>
<dbReference type="InterPro" id="IPR018060">
    <property type="entry name" value="HTH_AraC"/>
</dbReference>
<dbReference type="Gene3D" id="1.10.10.60">
    <property type="entry name" value="Homeodomain-like"/>
    <property type="match status" value="1"/>
</dbReference>
<dbReference type="PANTHER" id="PTHR43280:SF32">
    <property type="entry name" value="TRANSCRIPTIONAL REGULATORY PROTEIN"/>
    <property type="match status" value="1"/>
</dbReference>
<dbReference type="SUPFAM" id="SSF51215">
    <property type="entry name" value="Regulatory protein AraC"/>
    <property type="match status" value="1"/>
</dbReference>
<proteinExistence type="predicted"/>
<evidence type="ECO:0000313" key="5">
    <source>
        <dbReference type="EMBL" id="WQG88928.1"/>
    </source>
</evidence>
<evidence type="ECO:0000259" key="4">
    <source>
        <dbReference type="PROSITE" id="PS01124"/>
    </source>
</evidence>
<evidence type="ECO:0000256" key="3">
    <source>
        <dbReference type="ARBA" id="ARBA00023163"/>
    </source>
</evidence>
<sequence>MLSLCMVQVKFDKRKYGRELLVDCFHLSEIAGKNLLSGQVYTISFYEIYLISEGKGSVTLETEVIDFNGPSVIFLSPAQPRKWDIQIVPDCMMLIFEGEFIEAFLKDSMFLSRLYYFGNYNCSQFVPIDSIENERYKLLFGWIMSEIKNLVEDSQHLLRAYLYELLILLNRKFTAHNQLKGNLYWNTDMIRFKKLLKEHIKDRQTVREYADMLQMNRNRFSQLCRDTFGKDAQTLIRNELAQTCKYELISTAKTIAEISYEYNFSAPSNFVRFFKSIVGCYPAVYREQYGNWGSLPAGKS</sequence>
<reference evidence="5 6" key="1">
    <citation type="submission" date="2023-11" db="EMBL/GenBank/DDBJ databases">
        <title>MicrobeMod: A computational toolkit for identifying prokaryotic methylation and restriction-modification with nanopore sequencing.</title>
        <authorList>
            <person name="Crits-Christoph A."/>
            <person name="Kang S.C."/>
            <person name="Lee H."/>
            <person name="Ostrov N."/>
        </authorList>
    </citation>
    <scope>NUCLEOTIDE SEQUENCE [LARGE SCALE GENOMIC DNA]</scope>
    <source>
        <strain evidence="5 6">ATCC 23090</strain>
    </source>
</reference>
<dbReference type="PANTHER" id="PTHR43280">
    <property type="entry name" value="ARAC-FAMILY TRANSCRIPTIONAL REGULATOR"/>
    <property type="match status" value="1"/>
</dbReference>
<gene>
    <name evidence="5" type="ORF">SR876_28770</name>
</gene>
<evidence type="ECO:0000313" key="6">
    <source>
        <dbReference type="Proteomes" id="UP001326715"/>
    </source>
</evidence>
<protein>
    <submittedName>
        <fullName evidence="5">AraC family transcriptional regulator</fullName>
    </submittedName>
</protein>
<feature type="domain" description="HTH araC/xylS-type" evidence="4">
    <location>
        <begin position="190"/>
        <end position="288"/>
    </location>
</feature>
<dbReference type="PROSITE" id="PS01124">
    <property type="entry name" value="HTH_ARAC_FAMILY_2"/>
    <property type="match status" value="1"/>
</dbReference>
<evidence type="ECO:0000256" key="1">
    <source>
        <dbReference type="ARBA" id="ARBA00023015"/>
    </source>
</evidence>
<keyword evidence="3" id="KW-0804">Transcription</keyword>
<keyword evidence="1" id="KW-0805">Transcription regulation</keyword>
<dbReference type="InterPro" id="IPR037923">
    <property type="entry name" value="HTH-like"/>
</dbReference>